<dbReference type="Gene3D" id="3.40.630.30">
    <property type="match status" value="1"/>
</dbReference>
<dbReference type="InterPro" id="IPR016181">
    <property type="entry name" value="Acyl_CoA_acyltransferase"/>
</dbReference>
<dbReference type="Pfam" id="PF00583">
    <property type="entry name" value="Acetyltransf_1"/>
    <property type="match status" value="1"/>
</dbReference>
<keyword evidence="1" id="KW-0808">Transferase</keyword>
<dbReference type="Proteomes" id="UP000321083">
    <property type="component" value="Unassembled WGS sequence"/>
</dbReference>
<comment type="caution">
    <text evidence="4">The sequence shown here is derived from an EMBL/GenBank/DDBJ whole genome shotgun (WGS) entry which is preliminary data.</text>
</comment>
<dbReference type="InterPro" id="IPR050832">
    <property type="entry name" value="Bact_Acetyltransf"/>
</dbReference>
<evidence type="ECO:0000256" key="1">
    <source>
        <dbReference type="ARBA" id="ARBA00022679"/>
    </source>
</evidence>
<reference evidence="4 5" key="2">
    <citation type="submission" date="2019-08" db="EMBL/GenBank/DDBJ databases">
        <authorList>
            <person name="Henke P."/>
        </authorList>
    </citation>
    <scope>NUCLEOTIDE SEQUENCE [LARGE SCALE GENOMIC DNA]</scope>
    <source>
        <strain evidence="4">Phe10_nw2017</strain>
    </source>
</reference>
<accession>A0A5C6M157</accession>
<gene>
    <name evidence="4" type="ORF">E3A20_28150</name>
</gene>
<keyword evidence="5" id="KW-1185">Reference proteome</keyword>
<organism evidence="4 5">
    <name type="scientific">Planctomyces bekefii</name>
    <dbReference type="NCBI Taxonomy" id="1653850"/>
    <lineage>
        <taxon>Bacteria</taxon>
        <taxon>Pseudomonadati</taxon>
        <taxon>Planctomycetota</taxon>
        <taxon>Planctomycetia</taxon>
        <taxon>Planctomycetales</taxon>
        <taxon>Planctomycetaceae</taxon>
        <taxon>Planctomyces</taxon>
    </lineage>
</organism>
<evidence type="ECO:0000313" key="4">
    <source>
        <dbReference type="EMBL" id="TWW08057.1"/>
    </source>
</evidence>
<feature type="domain" description="N-acetyltransferase" evidence="3">
    <location>
        <begin position="1"/>
        <end position="156"/>
    </location>
</feature>
<evidence type="ECO:0000256" key="2">
    <source>
        <dbReference type="ARBA" id="ARBA00023315"/>
    </source>
</evidence>
<dbReference type="InterPro" id="IPR000182">
    <property type="entry name" value="GNAT_dom"/>
</dbReference>
<evidence type="ECO:0000259" key="3">
    <source>
        <dbReference type="PROSITE" id="PS51186"/>
    </source>
</evidence>
<dbReference type="PANTHER" id="PTHR43877:SF1">
    <property type="entry name" value="ACETYLTRANSFERASE"/>
    <property type="match status" value="1"/>
</dbReference>
<dbReference type="GO" id="GO:0016747">
    <property type="term" value="F:acyltransferase activity, transferring groups other than amino-acyl groups"/>
    <property type="evidence" value="ECO:0007669"/>
    <property type="project" value="InterPro"/>
</dbReference>
<proteinExistence type="predicted"/>
<keyword evidence="2" id="KW-0012">Acyltransferase</keyword>
<dbReference type="SUPFAM" id="SSF55729">
    <property type="entry name" value="Acyl-CoA N-acyltransferases (Nat)"/>
    <property type="match status" value="1"/>
</dbReference>
<sequence>MHYRPYHNSDPPGLHQLWHQSRLGKNAAEGFGCDIFELFAISPPYFERDGLIVAEDDAGRLVGYVHASFAVNAAETGLDCTQGILAALMVHPEYRRQGIGRALVQHAERYLVSRGARVVEAGGGLNRNGFYCGIYGGLEAAGFCSEAMAGRDFFGS</sequence>
<protein>
    <recommendedName>
        <fullName evidence="3">N-acetyltransferase domain-containing protein</fullName>
    </recommendedName>
</protein>
<evidence type="ECO:0000313" key="5">
    <source>
        <dbReference type="Proteomes" id="UP000321083"/>
    </source>
</evidence>
<reference evidence="4 5" key="1">
    <citation type="submission" date="2019-08" db="EMBL/GenBank/DDBJ databases">
        <title>100 year-old enigma solved: identification of Planctomyces bekefii, the type genus and species of the phylum Planctomycetes.</title>
        <authorList>
            <person name="Svetlana D.N."/>
            <person name="Overmann J."/>
        </authorList>
    </citation>
    <scope>NUCLEOTIDE SEQUENCE [LARGE SCALE GENOMIC DNA]</scope>
    <source>
        <strain evidence="4">Phe10_nw2017</strain>
    </source>
</reference>
<dbReference type="PANTHER" id="PTHR43877">
    <property type="entry name" value="AMINOALKYLPHOSPHONATE N-ACETYLTRANSFERASE-RELATED-RELATED"/>
    <property type="match status" value="1"/>
</dbReference>
<feature type="non-terminal residue" evidence="4">
    <location>
        <position position="156"/>
    </location>
</feature>
<name>A0A5C6M157_9PLAN</name>
<dbReference type="PROSITE" id="PS51186">
    <property type="entry name" value="GNAT"/>
    <property type="match status" value="1"/>
</dbReference>
<dbReference type="EMBL" id="SRHE01000867">
    <property type="protein sequence ID" value="TWW08057.1"/>
    <property type="molecule type" value="Genomic_DNA"/>
</dbReference>
<dbReference type="AlphaFoldDB" id="A0A5C6M157"/>
<dbReference type="CDD" id="cd04301">
    <property type="entry name" value="NAT_SF"/>
    <property type="match status" value="1"/>
</dbReference>